<dbReference type="InterPro" id="IPR005225">
    <property type="entry name" value="Small_GTP-bd"/>
</dbReference>
<evidence type="ECO:0000313" key="9">
    <source>
        <dbReference type="Proteomes" id="UP000462014"/>
    </source>
</evidence>
<evidence type="ECO:0000256" key="3">
    <source>
        <dbReference type="ARBA" id="ARBA00022695"/>
    </source>
</evidence>
<keyword evidence="2" id="KW-0808">Transferase</keyword>
<dbReference type="EMBL" id="WPIK01000009">
    <property type="protein sequence ID" value="MVN22078.1"/>
    <property type="molecule type" value="Genomic_DNA"/>
</dbReference>
<evidence type="ECO:0000256" key="1">
    <source>
        <dbReference type="ARBA" id="ARBA00012391"/>
    </source>
</evidence>
<dbReference type="GO" id="GO:0003924">
    <property type="term" value="F:GTPase activity"/>
    <property type="evidence" value="ECO:0007669"/>
    <property type="project" value="InterPro"/>
</dbReference>
<dbReference type="InterPro" id="IPR031157">
    <property type="entry name" value="G_TR_CS"/>
</dbReference>
<dbReference type="SUPFAM" id="SSF50465">
    <property type="entry name" value="EF-Tu/eEF-1alpha/eIF2-gamma C-terminal domain"/>
    <property type="match status" value="1"/>
</dbReference>
<evidence type="ECO:0000256" key="4">
    <source>
        <dbReference type="ARBA" id="ARBA00022741"/>
    </source>
</evidence>
<dbReference type="GO" id="GO:0005525">
    <property type="term" value="F:GTP binding"/>
    <property type="evidence" value="ECO:0007669"/>
    <property type="project" value="UniProtKB-KW"/>
</dbReference>
<feature type="domain" description="Tr-type G" evidence="7">
    <location>
        <begin position="1"/>
        <end position="215"/>
    </location>
</feature>
<dbReference type="GO" id="GO:0006790">
    <property type="term" value="P:sulfur compound metabolic process"/>
    <property type="evidence" value="ECO:0007669"/>
    <property type="project" value="InterPro"/>
</dbReference>
<dbReference type="InterPro" id="IPR011779">
    <property type="entry name" value="SO4_adenylTrfase_lsu"/>
</dbReference>
<dbReference type="GO" id="GO:0005524">
    <property type="term" value="F:ATP binding"/>
    <property type="evidence" value="ECO:0007669"/>
    <property type="project" value="UniProtKB-KW"/>
</dbReference>
<keyword evidence="6" id="KW-0342">GTP-binding</keyword>
<dbReference type="GO" id="GO:0004781">
    <property type="term" value="F:sulfate adenylyltransferase (ATP) activity"/>
    <property type="evidence" value="ECO:0007669"/>
    <property type="project" value="UniProtKB-EC"/>
</dbReference>
<dbReference type="EC" id="2.7.7.4" evidence="1"/>
<evidence type="ECO:0000256" key="6">
    <source>
        <dbReference type="ARBA" id="ARBA00023134"/>
    </source>
</evidence>
<name>A0A7K1SXV0_9SPHI</name>
<comment type="caution">
    <text evidence="8">The sequence shown here is derived from an EMBL/GenBank/DDBJ whole genome shotgun (WGS) entry which is preliminary data.</text>
</comment>
<dbReference type="CDD" id="cd04095">
    <property type="entry name" value="CysN_NoDQ_III"/>
    <property type="match status" value="1"/>
</dbReference>
<dbReference type="FunFam" id="3.40.50.300:FF:000119">
    <property type="entry name" value="Sulfate adenylyltransferase subunit 1"/>
    <property type="match status" value="1"/>
</dbReference>
<keyword evidence="3" id="KW-0548">Nucleotidyltransferase</keyword>
<dbReference type="InterPro" id="IPR041757">
    <property type="entry name" value="CysN_GTP-bd"/>
</dbReference>
<dbReference type="InterPro" id="IPR044139">
    <property type="entry name" value="CysN_NoDQ_III"/>
</dbReference>
<dbReference type="InterPro" id="IPR009001">
    <property type="entry name" value="Transl_elong_EF1A/Init_IF2_C"/>
</dbReference>
<protein>
    <recommendedName>
        <fullName evidence="1">sulfate adenylyltransferase</fullName>
        <ecNumber evidence="1">2.7.7.4</ecNumber>
    </recommendedName>
</protein>
<dbReference type="InterPro" id="IPR054696">
    <property type="entry name" value="GTP-eEF1A_C"/>
</dbReference>
<evidence type="ECO:0000256" key="5">
    <source>
        <dbReference type="ARBA" id="ARBA00022840"/>
    </source>
</evidence>
<proteinExistence type="predicted"/>
<dbReference type="PRINTS" id="PR00315">
    <property type="entry name" value="ELONGATNFCT"/>
</dbReference>
<dbReference type="InterPro" id="IPR050100">
    <property type="entry name" value="TRAFAC_GTPase_members"/>
</dbReference>
<dbReference type="Pfam" id="PF22594">
    <property type="entry name" value="GTP-eEF1A_C"/>
    <property type="match status" value="1"/>
</dbReference>
<dbReference type="Pfam" id="PF00009">
    <property type="entry name" value="GTP_EFTU"/>
    <property type="match status" value="1"/>
</dbReference>
<keyword evidence="9" id="KW-1185">Reference proteome</keyword>
<dbReference type="SUPFAM" id="SSF50447">
    <property type="entry name" value="Translation proteins"/>
    <property type="match status" value="1"/>
</dbReference>
<evidence type="ECO:0000313" key="8">
    <source>
        <dbReference type="EMBL" id="MVN22078.1"/>
    </source>
</evidence>
<dbReference type="NCBIfam" id="TIGR02034">
    <property type="entry name" value="CysN"/>
    <property type="match status" value="1"/>
</dbReference>
<dbReference type="PANTHER" id="PTHR23115">
    <property type="entry name" value="TRANSLATION FACTOR"/>
    <property type="match status" value="1"/>
</dbReference>
<dbReference type="PROSITE" id="PS51722">
    <property type="entry name" value="G_TR_2"/>
    <property type="match status" value="1"/>
</dbReference>
<dbReference type="RefSeq" id="WP_157566991.1">
    <property type="nucleotide sequence ID" value="NZ_WPIK01000009.1"/>
</dbReference>
<sequence>MELLKFSTAGSVDDGKSTLIGRLLYDTGSLTEDQLEAVEAASKRKGFDYLDLSLLTDGLSAEREQGITIDVAHIYFATANRKFIIADTPGHVEYTRNMVTGASHSQLSIILIDARKGVIEQTQRHFFIANLLQIPEIVVAVNKMDLVGFEEEKFNAIKEAFLQFAEGFPKFKQNITFIPISSLKGDNVVNESENMPWYQGKSLLHYLENVDVSSSINKTDARFPVQYVIRPHSEEFHDYRGYAGRVISGEFTVGEEVTVLPSQQKSTIKQVVTFDGDLKTAETHSSVTLLLEDEVDITRGNMLVKTANLPQIDKEITADICWMDTQSLVPGGKYLIEHSHNLIKAIVREVDYIVHTSTLNKDTETKTIKLNDIARVKIKMAQPLFFDAYEQNQANGSFILINEQTKNTVAAGIIV</sequence>
<reference evidence="8 9" key="1">
    <citation type="submission" date="2019-12" db="EMBL/GenBank/DDBJ databases">
        <title>Mucilaginibacter sp. HMF7410 genome sequencing and assembly.</title>
        <authorList>
            <person name="Kang H."/>
            <person name="Cha I."/>
            <person name="Kim H."/>
            <person name="Joh K."/>
        </authorList>
    </citation>
    <scope>NUCLEOTIDE SEQUENCE [LARGE SCALE GENOMIC DNA]</scope>
    <source>
        <strain evidence="8 9">HMF7410</strain>
    </source>
</reference>
<evidence type="ECO:0000259" key="7">
    <source>
        <dbReference type="PROSITE" id="PS51722"/>
    </source>
</evidence>
<dbReference type="CDD" id="cd04166">
    <property type="entry name" value="CysN_ATPS"/>
    <property type="match status" value="1"/>
</dbReference>
<dbReference type="PROSITE" id="PS00301">
    <property type="entry name" value="G_TR_1"/>
    <property type="match status" value="1"/>
</dbReference>
<dbReference type="SUPFAM" id="SSF52540">
    <property type="entry name" value="P-loop containing nucleoside triphosphate hydrolases"/>
    <property type="match status" value="1"/>
</dbReference>
<accession>A0A7K1SXV0</accession>
<dbReference type="Gene3D" id="2.40.30.10">
    <property type="entry name" value="Translation factors"/>
    <property type="match status" value="2"/>
</dbReference>
<dbReference type="AlphaFoldDB" id="A0A7K1SXV0"/>
<keyword evidence="5" id="KW-0067">ATP-binding</keyword>
<dbReference type="NCBIfam" id="TIGR00231">
    <property type="entry name" value="small_GTP"/>
    <property type="match status" value="1"/>
</dbReference>
<dbReference type="InterPro" id="IPR027417">
    <property type="entry name" value="P-loop_NTPase"/>
</dbReference>
<dbReference type="CDD" id="cd03695">
    <property type="entry name" value="CysN_NodQ_II"/>
    <property type="match status" value="1"/>
</dbReference>
<evidence type="ECO:0000256" key="2">
    <source>
        <dbReference type="ARBA" id="ARBA00022679"/>
    </source>
</evidence>
<organism evidence="8 9">
    <name type="scientific">Mucilaginibacter arboris</name>
    <dbReference type="NCBI Taxonomy" id="2682090"/>
    <lineage>
        <taxon>Bacteria</taxon>
        <taxon>Pseudomonadati</taxon>
        <taxon>Bacteroidota</taxon>
        <taxon>Sphingobacteriia</taxon>
        <taxon>Sphingobacteriales</taxon>
        <taxon>Sphingobacteriaceae</taxon>
        <taxon>Mucilaginibacter</taxon>
    </lineage>
</organism>
<dbReference type="Proteomes" id="UP000462014">
    <property type="component" value="Unassembled WGS sequence"/>
</dbReference>
<dbReference type="InterPro" id="IPR000795">
    <property type="entry name" value="T_Tr_GTP-bd_dom"/>
</dbReference>
<keyword evidence="4" id="KW-0547">Nucleotide-binding</keyword>
<dbReference type="InterPro" id="IPR009000">
    <property type="entry name" value="Transl_B-barrel_sf"/>
</dbReference>
<dbReference type="InterPro" id="IPR044138">
    <property type="entry name" value="CysN_II"/>
</dbReference>
<dbReference type="Gene3D" id="3.40.50.300">
    <property type="entry name" value="P-loop containing nucleotide triphosphate hydrolases"/>
    <property type="match status" value="1"/>
</dbReference>
<gene>
    <name evidence="8" type="ORF">GO621_11100</name>
</gene>